<dbReference type="CDD" id="cd06261">
    <property type="entry name" value="TM_PBP2"/>
    <property type="match status" value="1"/>
</dbReference>
<feature type="transmembrane region" description="Helical" evidence="7">
    <location>
        <begin position="211"/>
        <end position="234"/>
    </location>
</feature>
<dbReference type="PROSITE" id="PS50928">
    <property type="entry name" value="ABC_TM1"/>
    <property type="match status" value="1"/>
</dbReference>
<dbReference type="RefSeq" id="WP_227211447.1">
    <property type="nucleotide sequence ID" value="NZ_BAABZQ010000001.1"/>
</dbReference>
<proteinExistence type="inferred from homology"/>
<gene>
    <name evidence="9" type="ORF">K340107D12_07310</name>
</gene>
<feature type="transmembrane region" description="Helical" evidence="7">
    <location>
        <begin position="114"/>
        <end position="135"/>
    </location>
</feature>
<evidence type="ECO:0000256" key="5">
    <source>
        <dbReference type="ARBA" id="ARBA00022989"/>
    </source>
</evidence>
<evidence type="ECO:0000256" key="2">
    <source>
        <dbReference type="ARBA" id="ARBA00022448"/>
    </source>
</evidence>
<keyword evidence="10" id="KW-1185">Reference proteome</keyword>
<feature type="transmembrane region" description="Helical" evidence="7">
    <location>
        <begin position="271"/>
        <end position="296"/>
    </location>
</feature>
<sequence>MNSGKVKKKRKAMNWGLLALAVPGLFFLIAYYYVPLFGLVIPFKKMDVAKGIFGSDWCGLDNFKFFFQSPDAWTVTRNTIGLNAVFISMTLVLSVIVALGLFELSKRKVKIFQTCLFVPYFISWVVGSYVIYALLSPDMGVIPNLLEKFSLAAPNFYSEPKYWPFILTTSYFWKHVGYNALIFYATLMGMDTSQHEAAAIDGATKMQRIRYICIPHLMPTIVLMGLLMIGKIFYADFGMFWFLPRNSGVLYPVTDVIDTYVFRMLRVMGNIGMSSAVGLYQSLVGFILVLVTNLIVKRRNEDYALF</sequence>
<dbReference type="InterPro" id="IPR000515">
    <property type="entry name" value="MetI-like"/>
</dbReference>
<dbReference type="InterPro" id="IPR050809">
    <property type="entry name" value="UgpAE/MalFG_permease"/>
</dbReference>
<organism evidence="9 10">
    <name type="scientific">Blautia parvula</name>
    <dbReference type="NCBI Taxonomy" id="2877527"/>
    <lineage>
        <taxon>Bacteria</taxon>
        <taxon>Bacillati</taxon>
        <taxon>Bacillota</taxon>
        <taxon>Clostridia</taxon>
        <taxon>Lachnospirales</taxon>
        <taxon>Lachnospiraceae</taxon>
        <taxon>Blautia</taxon>
    </lineage>
</organism>
<dbReference type="Proteomes" id="UP001600941">
    <property type="component" value="Unassembled WGS sequence"/>
</dbReference>
<evidence type="ECO:0000256" key="4">
    <source>
        <dbReference type="ARBA" id="ARBA00022692"/>
    </source>
</evidence>
<accession>A0ABQ0BN11</accession>
<keyword evidence="6 7" id="KW-0472">Membrane</keyword>
<evidence type="ECO:0000256" key="7">
    <source>
        <dbReference type="RuleBase" id="RU363032"/>
    </source>
</evidence>
<comment type="caution">
    <text evidence="9">The sequence shown here is derived from an EMBL/GenBank/DDBJ whole genome shotgun (WGS) entry which is preliminary data.</text>
</comment>
<dbReference type="Gene3D" id="1.10.3720.10">
    <property type="entry name" value="MetI-like"/>
    <property type="match status" value="1"/>
</dbReference>
<feature type="transmembrane region" description="Helical" evidence="7">
    <location>
        <begin position="80"/>
        <end position="102"/>
    </location>
</feature>
<evidence type="ECO:0000313" key="9">
    <source>
        <dbReference type="EMBL" id="GAA6497915.1"/>
    </source>
</evidence>
<dbReference type="SUPFAM" id="SSF161098">
    <property type="entry name" value="MetI-like"/>
    <property type="match status" value="1"/>
</dbReference>
<comment type="subcellular location">
    <subcellularLocation>
        <location evidence="1 7">Cell membrane</location>
        <topology evidence="1 7">Multi-pass membrane protein</topology>
    </subcellularLocation>
</comment>
<dbReference type="PANTHER" id="PTHR43227:SF11">
    <property type="entry name" value="BLL4140 PROTEIN"/>
    <property type="match status" value="1"/>
</dbReference>
<keyword evidence="3" id="KW-1003">Cell membrane</keyword>
<reference evidence="9 10" key="1">
    <citation type="submission" date="2024-04" db="EMBL/GenBank/DDBJ databases">
        <title>Defined microbial consortia suppress multidrug-resistant proinflammatory Enterobacteriaceae via ecological control.</title>
        <authorList>
            <person name="Furuichi M."/>
            <person name="Kawaguchi T."/>
            <person name="Pust M."/>
            <person name="Yasuma K."/>
            <person name="Plichta D."/>
            <person name="Hasegawa N."/>
            <person name="Ohya T."/>
            <person name="Bhattarai S."/>
            <person name="Sasajima S."/>
            <person name="Aoto Y."/>
            <person name="Tuganbaev T."/>
            <person name="Yaginuma M."/>
            <person name="Ueda M."/>
            <person name="Okahashi N."/>
            <person name="Amafuji K."/>
            <person name="Kiridooshi Y."/>
            <person name="Sugita K."/>
            <person name="Strazar M."/>
            <person name="Skelly A."/>
            <person name="Suda W."/>
            <person name="Hattori M."/>
            <person name="Nakamoto N."/>
            <person name="Caballero S."/>
            <person name="Norman J."/>
            <person name="Olle B."/>
            <person name="Tanoue T."/>
            <person name="Arita M."/>
            <person name="Bucci V."/>
            <person name="Atarashi K."/>
            <person name="Xavier R."/>
            <person name="Honda K."/>
        </authorList>
    </citation>
    <scope>NUCLEOTIDE SEQUENCE [LARGE SCALE GENOMIC DNA]</scope>
    <source>
        <strain evidence="10">k34-0107-D12</strain>
    </source>
</reference>
<evidence type="ECO:0000256" key="1">
    <source>
        <dbReference type="ARBA" id="ARBA00004651"/>
    </source>
</evidence>
<feature type="transmembrane region" description="Helical" evidence="7">
    <location>
        <begin position="171"/>
        <end position="190"/>
    </location>
</feature>
<dbReference type="EMBL" id="BAABZQ010000001">
    <property type="protein sequence ID" value="GAA6497915.1"/>
    <property type="molecule type" value="Genomic_DNA"/>
</dbReference>
<protein>
    <submittedName>
        <fullName evidence="9">Sugar ABC transporter permease</fullName>
    </submittedName>
</protein>
<evidence type="ECO:0000256" key="3">
    <source>
        <dbReference type="ARBA" id="ARBA00022475"/>
    </source>
</evidence>
<evidence type="ECO:0000313" key="10">
    <source>
        <dbReference type="Proteomes" id="UP001600941"/>
    </source>
</evidence>
<comment type="similarity">
    <text evidence="7">Belongs to the binding-protein-dependent transport system permease family.</text>
</comment>
<name>A0ABQ0BN11_9FIRM</name>
<dbReference type="InterPro" id="IPR035906">
    <property type="entry name" value="MetI-like_sf"/>
</dbReference>
<keyword evidence="5 7" id="KW-1133">Transmembrane helix</keyword>
<feature type="domain" description="ABC transmembrane type-1" evidence="8">
    <location>
        <begin position="76"/>
        <end position="292"/>
    </location>
</feature>
<keyword evidence="4 7" id="KW-0812">Transmembrane</keyword>
<dbReference type="PANTHER" id="PTHR43227">
    <property type="entry name" value="BLL4140 PROTEIN"/>
    <property type="match status" value="1"/>
</dbReference>
<feature type="transmembrane region" description="Helical" evidence="7">
    <location>
        <begin position="12"/>
        <end position="34"/>
    </location>
</feature>
<keyword evidence="2 7" id="KW-0813">Transport</keyword>
<evidence type="ECO:0000256" key="6">
    <source>
        <dbReference type="ARBA" id="ARBA00023136"/>
    </source>
</evidence>
<evidence type="ECO:0000259" key="8">
    <source>
        <dbReference type="PROSITE" id="PS50928"/>
    </source>
</evidence>
<dbReference type="Pfam" id="PF00528">
    <property type="entry name" value="BPD_transp_1"/>
    <property type="match status" value="1"/>
</dbReference>